<protein>
    <submittedName>
        <fullName evidence="1">Uncharacterized protein</fullName>
    </submittedName>
</protein>
<evidence type="ECO:0000313" key="1">
    <source>
        <dbReference type="EMBL" id="TFY50217.1"/>
    </source>
</evidence>
<evidence type="ECO:0000313" key="2">
    <source>
        <dbReference type="Proteomes" id="UP000298327"/>
    </source>
</evidence>
<comment type="caution">
    <text evidence="1">The sequence shown here is derived from an EMBL/GenBank/DDBJ whole genome shotgun (WGS) entry which is preliminary data.</text>
</comment>
<sequence>MHEQKRNRVRPLALLVNILDIERPEILHGDVAREMGQRIELGLRRAPVVPVGPARDETLHVCEWYAIVPPGVVEFVGESHLLELVLQQGEGIIGDGDLERLFG</sequence>
<dbReference type="AlphaFoldDB" id="A0A4Y9XLK8"/>
<reference evidence="1 2" key="1">
    <citation type="submission" date="2019-02" db="EMBL/GenBank/DDBJ databases">
        <title>Genome sequencing of the rare red list fungi Dentipellis fragilis.</title>
        <authorList>
            <person name="Buettner E."/>
            <person name="Kellner H."/>
        </authorList>
    </citation>
    <scope>NUCLEOTIDE SEQUENCE [LARGE SCALE GENOMIC DNA]</scope>
    <source>
        <strain evidence="1 2">DSM 105465</strain>
    </source>
</reference>
<accession>A0A4Y9XLK8</accession>
<organism evidence="1 2">
    <name type="scientific">Dentipellis fragilis</name>
    <dbReference type="NCBI Taxonomy" id="205917"/>
    <lineage>
        <taxon>Eukaryota</taxon>
        <taxon>Fungi</taxon>
        <taxon>Dikarya</taxon>
        <taxon>Basidiomycota</taxon>
        <taxon>Agaricomycotina</taxon>
        <taxon>Agaricomycetes</taxon>
        <taxon>Russulales</taxon>
        <taxon>Hericiaceae</taxon>
        <taxon>Dentipellis</taxon>
    </lineage>
</organism>
<name>A0A4Y9XLK8_9AGAM</name>
<dbReference type="EMBL" id="SEOQ01001940">
    <property type="protein sequence ID" value="TFY50217.1"/>
    <property type="molecule type" value="Genomic_DNA"/>
</dbReference>
<keyword evidence="2" id="KW-1185">Reference proteome</keyword>
<dbReference type="Proteomes" id="UP000298327">
    <property type="component" value="Unassembled WGS sequence"/>
</dbReference>
<gene>
    <name evidence="1" type="ORF">EVG20_g11650</name>
</gene>
<proteinExistence type="predicted"/>